<protein>
    <submittedName>
        <fullName evidence="2">Uncharacterized protein</fullName>
    </submittedName>
</protein>
<evidence type="ECO:0000313" key="2">
    <source>
        <dbReference type="EMBL" id="PHH68055.1"/>
    </source>
</evidence>
<organism evidence="2 3">
    <name type="scientific">Ophiocordyceps australis</name>
    <dbReference type="NCBI Taxonomy" id="1399860"/>
    <lineage>
        <taxon>Eukaryota</taxon>
        <taxon>Fungi</taxon>
        <taxon>Dikarya</taxon>
        <taxon>Ascomycota</taxon>
        <taxon>Pezizomycotina</taxon>
        <taxon>Sordariomycetes</taxon>
        <taxon>Hypocreomycetidae</taxon>
        <taxon>Hypocreales</taxon>
        <taxon>Ophiocordycipitaceae</taxon>
        <taxon>Ophiocordyceps</taxon>
    </lineage>
</organism>
<reference evidence="2 3" key="1">
    <citation type="submission" date="2017-06" db="EMBL/GenBank/DDBJ databases">
        <title>Ant-infecting Ophiocordyceps genomes reveal a high diversity of potential behavioral manipulation genes and a possible major role for enterotoxins.</title>
        <authorList>
            <person name="De Bekker C."/>
            <person name="Evans H.C."/>
            <person name="Brachmann A."/>
            <person name="Hughes D.P."/>
        </authorList>
    </citation>
    <scope>NUCLEOTIDE SEQUENCE [LARGE SCALE GENOMIC DNA]</scope>
    <source>
        <strain evidence="2 3">1348a</strain>
    </source>
</reference>
<name>A0A2C5YEW9_9HYPO</name>
<sequence length="133" mass="14394">MKSVKAAALGAIPWRDTASRLAAGLDGVPYRFGTKLRETTFPPARLHDWRQPATDYVSPLASEGVGQCVCLPCGCQAMRLADSSPTPRRCLAAHARPPPPRAVAHPTPRQARFLDWVANSPKVRGMTSKGARH</sequence>
<proteinExistence type="predicted"/>
<evidence type="ECO:0000313" key="3">
    <source>
        <dbReference type="Proteomes" id="UP000224854"/>
    </source>
</evidence>
<accession>A0A2C5YEW9</accession>
<dbReference type="Proteomes" id="UP000224854">
    <property type="component" value="Unassembled WGS sequence"/>
</dbReference>
<dbReference type="AlphaFoldDB" id="A0A2C5YEW9"/>
<dbReference type="EMBL" id="NJEU01001230">
    <property type="protein sequence ID" value="PHH68055.1"/>
    <property type="molecule type" value="Genomic_DNA"/>
</dbReference>
<feature type="region of interest" description="Disordered" evidence="1">
    <location>
        <begin position="88"/>
        <end position="108"/>
    </location>
</feature>
<evidence type="ECO:0000256" key="1">
    <source>
        <dbReference type="SAM" id="MobiDB-lite"/>
    </source>
</evidence>
<keyword evidence="3" id="KW-1185">Reference proteome</keyword>
<gene>
    <name evidence="2" type="ORF">CDD82_883</name>
</gene>
<comment type="caution">
    <text evidence="2">The sequence shown here is derived from an EMBL/GenBank/DDBJ whole genome shotgun (WGS) entry which is preliminary data.</text>
</comment>